<evidence type="ECO:0000256" key="10">
    <source>
        <dbReference type="ARBA" id="ARBA00023136"/>
    </source>
</evidence>
<dbReference type="AlphaFoldDB" id="A0A085N3U1"/>
<dbReference type="Proteomes" id="UP000030764">
    <property type="component" value="Unassembled WGS sequence"/>
</dbReference>
<dbReference type="InterPro" id="IPR003968">
    <property type="entry name" value="K_chnl_volt-dep_Kv"/>
</dbReference>
<keyword evidence="4 13" id="KW-0812">Transmembrane</keyword>
<keyword evidence="8 13" id="KW-1133">Transmembrane helix</keyword>
<dbReference type="Proteomes" id="UP000030758">
    <property type="component" value="Unassembled WGS sequence"/>
</dbReference>
<comment type="subcellular location">
    <subcellularLocation>
        <location evidence="1">Membrane</location>
        <topology evidence="1">Multi-pass membrane protein</topology>
    </subcellularLocation>
</comment>
<feature type="transmembrane region" description="Helical" evidence="13">
    <location>
        <begin position="370"/>
        <end position="390"/>
    </location>
</feature>
<feature type="transmembrane region" description="Helical" evidence="13">
    <location>
        <begin position="402"/>
        <end position="421"/>
    </location>
</feature>
<proteinExistence type="inferred from homology"/>
<dbReference type="Gene3D" id="1.10.287.70">
    <property type="match status" value="1"/>
</dbReference>
<dbReference type="Gene3D" id="3.30.710.10">
    <property type="entry name" value="Potassium Channel Kv1.1, Chain A"/>
    <property type="match status" value="1"/>
</dbReference>
<dbReference type="PROSITE" id="PS50097">
    <property type="entry name" value="BTB"/>
    <property type="match status" value="1"/>
</dbReference>
<evidence type="ECO:0000313" key="17">
    <source>
        <dbReference type="Proteomes" id="UP000030764"/>
    </source>
</evidence>
<dbReference type="InterPro" id="IPR011333">
    <property type="entry name" value="SKP1/BTB/POZ_sf"/>
</dbReference>
<dbReference type="GO" id="GO:0032809">
    <property type="term" value="C:neuronal cell body membrane"/>
    <property type="evidence" value="ECO:0007669"/>
    <property type="project" value="TreeGrafter"/>
</dbReference>
<dbReference type="Gene3D" id="1.20.120.350">
    <property type="entry name" value="Voltage-gated potassium channels. Chain C"/>
    <property type="match status" value="1"/>
</dbReference>
<accession>A0A085N3U1</accession>
<dbReference type="SUPFAM" id="SSF81324">
    <property type="entry name" value="Voltage-gated potassium channels"/>
    <property type="match status" value="1"/>
</dbReference>
<dbReference type="GO" id="GO:0001508">
    <property type="term" value="P:action potential"/>
    <property type="evidence" value="ECO:0007669"/>
    <property type="project" value="TreeGrafter"/>
</dbReference>
<dbReference type="GO" id="GO:0045211">
    <property type="term" value="C:postsynaptic membrane"/>
    <property type="evidence" value="ECO:0007669"/>
    <property type="project" value="TreeGrafter"/>
</dbReference>
<evidence type="ECO:0000256" key="1">
    <source>
        <dbReference type="ARBA" id="ARBA00004141"/>
    </source>
</evidence>
<comment type="similarity">
    <text evidence="12">Belongs to the potassium channel family. C (Shaw) (TC 1.A.1.2) subfamily. Shaw sub-subfamily.</text>
</comment>
<keyword evidence="11" id="KW-0407">Ion channel</keyword>
<dbReference type="GO" id="GO:0005251">
    <property type="term" value="F:delayed rectifier potassium channel activity"/>
    <property type="evidence" value="ECO:0007669"/>
    <property type="project" value="TreeGrafter"/>
</dbReference>
<organism evidence="16">
    <name type="scientific">Trichuris suis</name>
    <name type="common">pig whipworm</name>
    <dbReference type="NCBI Taxonomy" id="68888"/>
    <lineage>
        <taxon>Eukaryota</taxon>
        <taxon>Metazoa</taxon>
        <taxon>Ecdysozoa</taxon>
        <taxon>Nematoda</taxon>
        <taxon>Enoplea</taxon>
        <taxon>Dorylaimia</taxon>
        <taxon>Trichinellida</taxon>
        <taxon>Trichuridae</taxon>
        <taxon>Trichuris</taxon>
    </lineage>
</organism>
<dbReference type="InterPro" id="IPR005821">
    <property type="entry name" value="Ion_trans_dom"/>
</dbReference>
<evidence type="ECO:0000256" key="12">
    <source>
        <dbReference type="ARBA" id="ARBA00061303"/>
    </source>
</evidence>
<feature type="transmembrane region" description="Helical" evidence="13">
    <location>
        <begin position="305"/>
        <end position="325"/>
    </location>
</feature>
<gene>
    <name evidence="15" type="ORF">M513_04666</name>
    <name evidence="16" type="ORF">M514_04666</name>
</gene>
<evidence type="ECO:0000256" key="5">
    <source>
        <dbReference type="ARBA" id="ARBA00022826"/>
    </source>
</evidence>
<dbReference type="PRINTS" id="PR01498">
    <property type="entry name" value="SHAWCHANNEL"/>
</dbReference>
<dbReference type="GO" id="GO:0042734">
    <property type="term" value="C:presynaptic membrane"/>
    <property type="evidence" value="ECO:0007669"/>
    <property type="project" value="TreeGrafter"/>
</dbReference>
<dbReference type="EMBL" id="KL367561">
    <property type="protein sequence ID" value="KFD64137.1"/>
    <property type="molecule type" value="Genomic_DNA"/>
</dbReference>
<sequence length="544" mass="62566">MYDADYVKYFKISRISIKHLPDGKDQNAKTSTSAVQVHPADMDADNRVILNVGGVRHETHKHVLKKIPATRLSKLTENLANYDPVLKEYFFDRHPDVFTQILNYYRTGKLHYPTNVCGPLFEEELEFWGLDSNQVEPCCWMTYTQHRNTQETLAVIEQLENRTYTDEELAVMFGWEDDYLANNLNWWQHLKPKIWSLFDQPWSSSAARMISTISIFFICLSTLVFCLKAQPSFVVPNLENMTALVFNWSVIPGSQTKYIGLTQVRTTTDDVLLFVDLFCNTWFAFEIIMRFTFCPSKLYFFTDTLNLIDFVATLSFFVEMTIRFISRHGESYDTVQFFGIVRIMRLFRLAKHSSGLKILIQTVKASAHELILLVFVVVLGIVLYGSLIFYAERSENNPENDFDSIPLGLWWAIVTMCTIGYGDMVPKTSIGMVIGCLCALTGVLTLALPMPVIVSNFEMFYSHAQARAKLPKKRRRVLPPEETKMMLRHRPAKVTAETNKHALAKTDVKPERRSTLRAIEMKLERRATSKVIDINSAEKTASKK</sequence>
<dbReference type="PANTHER" id="PTHR11537:SF252">
    <property type="entry name" value="POTASSIUM VOLTAGE-GATED CHANNEL PROTEIN SHAW"/>
    <property type="match status" value="1"/>
</dbReference>
<protein>
    <recommendedName>
        <fullName evidence="14">BTB domain-containing protein</fullName>
    </recommendedName>
</protein>
<evidence type="ECO:0000313" key="15">
    <source>
        <dbReference type="EMBL" id="KFD54519.1"/>
    </source>
</evidence>
<keyword evidence="6" id="KW-0851">Voltage-gated channel</keyword>
<feature type="transmembrane region" description="Helical" evidence="13">
    <location>
        <begin position="433"/>
        <end position="454"/>
    </location>
</feature>
<dbReference type="InterPro" id="IPR027359">
    <property type="entry name" value="Volt_channel_dom_sf"/>
</dbReference>
<evidence type="ECO:0000256" key="11">
    <source>
        <dbReference type="ARBA" id="ARBA00023303"/>
    </source>
</evidence>
<dbReference type="Pfam" id="PF00520">
    <property type="entry name" value="Ion_trans"/>
    <property type="match status" value="1"/>
</dbReference>
<name>A0A085N3U1_9BILA</name>
<dbReference type="FunFam" id="3.30.710.10:FF:000020">
    <property type="entry name" value="Potassium voltage-gated channel protein Shaw"/>
    <property type="match status" value="1"/>
</dbReference>
<dbReference type="PRINTS" id="PR00169">
    <property type="entry name" value="KCHANNEL"/>
</dbReference>
<evidence type="ECO:0000256" key="9">
    <source>
        <dbReference type="ARBA" id="ARBA00023065"/>
    </source>
</evidence>
<feature type="domain" description="BTB" evidence="14">
    <location>
        <begin position="46"/>
        <end position="114"/>
    </location>
</feature>
<evidence type="ECO:0000256" key="7">
    <source>
        <dbReference type="ARBA" id="ARBA00022958"/>
    </source>
</evidence>
<keyword evidence="5" id="KW-0631">Potassium channel</keyword>
<dbReference type="FunFam" id="1.10.287.70:FF:000002">
    <property type="entry name" value="Potassium voltage-gated channel subfamily a member"/>
    <property type="match status" value="1"/>
</dbReference>
<dbReference type="FunFam" id="1.20.120.350:FF:000074">
    <property type="entry name" value="SHaW family of potassium channels"/>
    <property type="match status" value="1"/>
</dbReference>
<dbReference type="GO" id="GO:0008076">
    <property type="term" value="C:voltage-gated potassium channel complex"/>
    <property type="evidence" value="ECO:0007669"/>
    <property type="project" value="InterPro"/>
</dbReference>
<evidence type="ECO:0000256" key="6">
    <source>
        <dbReference type="ARBA" id="ARBA00022882"/>
    </source>
</evidence>
<evidence type="ECO:0000259" key="14">
    <source>
        <dbReference type="PROSITE" id="PS50097"/>
    </source>
</evidence>
<dbReference type="Pfam" id="PF02214">
    <property type="entry name" value="BTB_2"/>
    <property type="match status" value="1"/>
</dbReference>
<evidence type="ECO:0000256" key="8">
    <source>
        <dbReference type="ARBA" id="ARBA00022989"/>
    </source>
</evidence>
<keyword evidence="2" id="KW-0813">Transport</keyword>
<dbReference type="GO" id="GO:0032590">
    <property type="term" value="C:dendrite membrane"/>
    <property type="evidence" value="ECO:0007669"/>
    <property type="project" value="TreeGrafter"/>
</dbReference>
<feature type="transmembrane region" description="Helical" evidence="13">
    <location>
        <begin position="271"/>
        <end position="293"/>
    </location>
</feature>
<keyword evidence="9" id="KW-0406">Ion transport</keyword>
<dbReference type="InterPro" id="IPR003974">
    <property type="entry name" value="K_chnl_volt-dep_Kv3"/>
</dbReference>
<dbReference type="SUPFAM" id="SSF54695">
    <property type="entry name" value="POZ domain"/>
    <property type="match status" value="1"/>
</dbReference>
<dbReference type="SMART" id="SM00225">
    <property type="entry name" value="BTB"/>
    <property type="match status" value="1"/>
</dbReference>
<keyword evidence="10 13" id="KW-0472">Membrane</keyword>
<evidence type="ECO:0000256" key="4">
    <source>
        <dbReference type="ARBA" id="ARBA00022692"/>
    </source>
</evidence>
<evidence type="ECO:0000256" key="2">
    <source>
        <dbReference type="ARBA" id="ARBA00022448"/>
    </source>
</evidence>
<dbReference type="PANTHER" id="PTHR11537">
    <property type="entry name" value="VOLTAGE-GATED POTASSIUM CHANNEL"/>
    <property type="match status" value="1"/>
</dbReference>
<keyword evidence="7" id="KW-0630">Potassium</keyword>
<keyword evidence="17" id="KW-1185">Reference proteome</keyword>
<dbReference type="PRINTS" id="PR01491">
    <property type="entry name" value="KVCHANNEL"/>
</dbReference>
<keyword evidence="3" id="KW-0633">Potassium transport</keyword>
<dbReference type="InterPro" id="IPR000210">
    <property type="entry name" value="BTB/POZ_dom"/>
</dbReference>
<dbReference type="GO" id="GO:0043679">
    <property type="term" value="C:axon terminus"/>
    <property type="evidence" value="ECO:0007669"/>
    <property type="project" value="TreeGrafter"/>
</dbReference>
<feature type="transmembrane region" description="Helical" evidence="13">
    <location>
        <begin position="206"/>
        <end position="227"/>
    </location>
</feature>
<evidence type="ECO:0000256" key="13">
    <source>
        <dbReference type="SAM" id="Phobius"/>
    </source>
</evidence>
<evidence type="ECO:0000313" key="16">
    <source>
        <dbReference type="EMBL" id="KFD64137.1"/>
    </source>
</evidence>
<reference evidence="16 17" key="1">
    <citation type="journal article" date="2014" name="Nat. Genet.">
        <title>Genome and transcriptome of the porcine whipworm Trichuris suis.</title>
        <authorList>
            <person name="Jex A.R."/>
            <person name="Nejsum P."/>
            <person name="Schwarz E.M."/>
            <person name="Hu L."/>
            <person name="Young N.D."/>
            <person name="Hall R.S."/>
            <person name="Korhonen P.K."/>
            <person name="Liao S."/>
            <person name="Thamsborg S."/>
            <person name="Xia J."/>
            <person name="Xu P."/>
            <person name="Wang S."/>
            <person name="Scheerlinck J.P."/>
            <person name="Hofmann A."/>
            <person name="Sternberg P.W."/>
            <person name="Wang J."/>
            <person name="Gasser R.B."/>
        </authorList>
    </citation>
    <scope>NUCLEOTIDE SEQUENCE [LARGE SCALE GENOMIC DNA]</scope>
    <source>
        <strain evidence="16">DCEP-RM93F</strain>
        <strain evidence="15">DCEP-RM93M</strain>
    </source>
</reference>
<dbReference type="InterPro" id="IPR003131">
    <property type="entry name" value="T1-type_BTB"/>
</dbReference>
<evidence type="ECO:0000256" key="3">
    <source>
        <dbReference type="ARBA" id="ARBA00022538"/>
    </source>
</evidence>
<dbReference type="EMBL" id="KL363207">
    <property type="protein sequence ID" value="KFD54519.1"/>
    <property type="molecule type" value="Genomic_DNA"/>
</dbReference>
<dbReference type="InterPro" id="IPR028325">
    <property type="entry name" value="VG_K_chnl"/>
</dbReference>
<dbReference type="GO" id="GO:0051260">
    <property type="term" value="P:protein homooligomerization"/>
    <property type="evidence" value="ECO:0007669"/>
    <property type="project" value="InterPro"/>
</dbReference>